<reference evidence="2 3" key="1">
    <citation type="submission" date="2021-03" db="EMBL/GenBank/DDBJ databases">
        <title>novel species in genus Cellulomonas.</title>
        <authorList>
            <person name="Zhang G."/>
        </authorList>
    </citation>
    <scope>NUCLEOTIDE SEQUENCE [LARGE SCALE GENOMIC DNA]</scope>
    <source>
        <strain evidence="3">zg-ZUI188</strain>
    </source>
</reference>
<dbReference type="Proteomes" id="UP000678317">
    <property type="component" value="Unassembled WGS sequence"/>
</dbReference>
<comment type="caution">
    <text evidence="2">The sequence shown here is derived from an EMBL/GenBank/DDBJ whole genome shotgun (WGS) entry which is preliminary data.</text>
</comment>
<evidence type="ECO:0008006" key="4">
    <source>
        <dbReference type="Google" id="ProtNLM"/>
    </source>
</evidence>
<keyword evidence="3" id="KW-1185">Reference proteome</keyword>
<gene>
    <name evidence="2" type="ORF">J4035_00505</name>
</gene>
<feature type="chain" id="PRO_5045638503" description="Lipoprotein" evidence="1">
    <location>
        <begin position="21"/>
        <end position="439"/>
    </location>
</feature>
<dbReference type="RefSeq" id="WP_208288150.1">
    <property type="nucleotide sequence ID" value="NZ_CP074404.1"/>
</dbReference>
<proteinExistence type="predicted"/>
<evidence type="ECO:0000313" key="2">
    <source>
        <dbReference type="EMBL" id="MBO3083108.1"/>
    </source>
</evidence>
<protein>
    <recommendedName>
        <fullName evidence="4">Lipoprotein</fullName>
    </recommendedName>
</protein>
<evidence type="ECO:0000256" key="1">
    <source>
        <dbReference type="SAM" id="SignalP"/>
    </source>
</evidence>
<sequence length="439" mass="45212">MIRRAGLVLALLIGLTGVTACGSVDAGSEAGDQFEEWMAGTEHVEGFDMRSNNDLPWVGTLWAGVVVDPDATIEQMVEVARRATSFESRAAATFSIGYTRGDFTTRFPVFPDAAAANRAMITLAHDVDRSTAATELYVGEASRADDADVMVTSPDVLADFDGLRTRLSAKGLRAGDVLAVRDVDGAFSITADRSTGAAAARAAYEAVLAAYPVTEAHLTDTGLDLRVDVAETPAVLALAQQAAPGISVSVQFGVVTKTGTGDYTAADALVAELSAAGPVLGAVLSPELARVTVPDLATAWAMFAAVGDGPLYDGVILRIETADEQFSISSSAEPLTAYRPVLDALSAPAWAALLTAVDLDANALDVRTQDLTDAQVGDLARALASTPAGTVIEVRPGSGIGFRFVATAGLTAAALDPFGDPSAEEADTLAAFVSGWNAA</sequence>
<evidence type="ECO:0000313" key="3">
    <source>
        <dbReference type="Proteomes" id="UP000678317"/>
    </source>
</evidence>
<dbReference type="EMBL" id="JAGFBM010000001">
    <property type="protein sequence ID" value="MBO3083108.1"/>
    <property type="molecule type" value="Genomic_DNA"/>
</dbReference>
<name>A0ABS3SBI0_9CELL</name>
<accession>A0ABS3SBI0</accession>
<feature type="signal peptide" evidence="1">
    <location>
        <begin position="1"/>
        <end position="20"/>
    </location>
</feature>
<organism evidence="2 3">
    <name type="scientific">Cellulomonas fengjieae</name>
    <dbReference type="NCBI Taxonomy" id="2819978"/>
    <lineage>
        <taxon>Bacteria</taxon>
        <taxon>Bacillati</taxon>
        <taxon>Actinomycetota</taxon>
        <taxon>Actinomycetes</taxon>
        <taxon>Micrococcales</taxon>
        <taxon>Cellulomonadaceae</taxon>
        <taxon>Cellulomonas</taxon>
    </lineage>
</organism>
<dbReference type="PROSITE" id="PS51257">
    <property type="entry name" value="PROKAR_LIPOPROTEIN"/>
    <property type="match status" value="1"/>
</dbReference>
<keyword evidence="1" id="KW-0732">Signal</keyword>